<dbReference type="RefSeq" id="WP_274683684.1">
    <property type="nucleotide sequence ID" value="NZ_JAKNBA010000033.1"/>
</dbReference>
<gene>
    <name evidence="2" type="ORF">L9W94_15570</name>
</gene>
<evidence type="ECO:0000256" key="1">
    <source>
        <dbReference type="SAM" id="SignalP"/>
    </source>
</evidence>
<keyword evidence="1" id="KW-0732">Signal</keyword>
<dbReference type="AlphaFoldDB" id="A0A9X4EZ93"/>
<sequence>MRFIGFLLMLFAFSANSAGTYLVKGAIIKSIANTSSNQDIFTIWIEGGEGVCPNVIAFPRSATSSNEIHKRAYATALAAFTTGAQIWVHNYQGSDCNNAAYIRLIK</sequence>
<feature type="signal peptide" evidence="1">
    <location>
        <begin position="1"/>
        <end position="17"/>
    </location>
</feature>
<dbReference type="InterPro" id="IPR046034">
    <property type="entry name" value="DUF5992"/>
</dbReference>
<organism evidence="2 3">
    <name type="scientific">Vibrio aestuarianus</name>
    <dbReference type="NCBI Taxonomy" id="28171"/>
    <lineage>
        <taxon>Bacteria</taxon>
        <taxon>Pseudomonadati</taxon>
        <taxon>Pseudomonadota</taxon>
        <taxon>Gammaproteobacteria</taxon>
        <taxon>Vibrionales</taxon>
        <taxon>Vibrionaceae</taxon>
        <taxon>Vibrio</taxon>
    </lineage>
</organism>
<name>A0A9X4EZ93_9VIBR</name>
<feature type="chain" id="PRO_5040821516" evidence="1">
    <location>
        <begin position="18"/>
        <end position="106"/>
    </location>
</feature>
<dbReference type="EMBL" id="JAKNBA010000033">
    <property type="protein sequence ID" value="MDE1243548.1"/>
    <property type="molecule type" value="Genomic_DNA"/>
</dbReference>
<protein>
    <submittedName>
        <fullName evidence="2">DUF5992 family protein</fullName>
    </submittedName>
</protein>
<proteinExistence type="predicted"/>
<evidence type="ECO:0000313" key="2">
    <source>
        <dbReference type="EMBL" id="MDE1243548.1"/>
    </source>
</evidence>
<dbReference type="Proteomes" id="UP001140979">
    <property type="component" value="Unassembled WGS sequence"/>
</dbReference>
<reference evidence="2" key="1">
    <citation type="submission" date="2022-02" db="EMBL/GenBank/DDBJ databases">
        <title>Emergence and expansion in Europe of a Vibrio aestuarianus clonal complex pathogenic for oysters.</title>
        <authorList>
            <person name="Mesnil A."/>
            <person name="Travers M.-A."/>
        </authorList>
    </citation>
    <scope>NUCLEOTIDE SEQUENCE</scope>
    <source>
        <strain evidence="2">19_064_11T1</strain>
    </source>
</reference>
<accession>A0A9X4EZ93</accession>
<comment type="caution">
    <text evidence="2">The sequence shown here is derived from an EMBL/GenBank/DDBJ whole genome shotgun (WGS) entry which is preliminary data.</text>
</comment>
<dbReference type="Pfam" id="PF19454">
    <property type="entry name" value="DUF5992"/>
    <property type="match status" value="1"/>
</dbReference>
<evidence type="ECO:0000313" key="3">
    <source>
        <dbReference type="Proteomes" id="UP001140979"/>
    </source>
</evidence>